<sequence length="367" mass="39757">MNYAISPRLRNQAATVMVAAAMVSGTVVATAKADTPPASPENMIKNGDFTDYQFRQGANWSTANHGIKAAGRWNGDQFLGLESWKWGKFTGGGGVERPAEAQDAVDLINGQDAYFPEGKGVPKDANLIDVNGNATLGFIEQNVKVEPGKWYDFSFLSGYSTWPGHDIGRPTHVRGEVAVADSGKVLKQEDYIQYYTGKGATTSNNNERINNPGWRQRSLTFQAPAGVDEVTVRIANPGRSEKVAADPDGYSGMLVAHIQMEPTTADGSGSKDLEGKIKDLNNQLKRFQDANAERATKLTENFRQLEKSRSKLTDEQKSRVQGVFSQAQSAYAEADVAKTSAEFGSLADAAETNIVTAYSEIVKAFQA</sequence>
<protein>
    <submittedName>
        <fullName evidence="3">Uncharacterized protein</fullName>
    </submittedName>
</protein>
<evidence type="ECO:0000256" key="1">
    <source>
        <dbReference type="SAM" id="Coils"/>
    </source>
</evidence>
<feature type="signal peptide" evidence="2">
    <location>
        <begin position="1"/>
        <end position="29"/>
    </location>
</feature>
<evidence type="ECO:0000313" key="3">
    <source>
        <dbReference type="EMBL" id="WTU38319.1"/>
    </source>
</evidence>
<dbReference type="EMBL" id="CP108253">
    <property type="protein sequence ID" value="WTU38319.1"/>
    <property type="molecule type" value="Genomic_DNA"/>
</dbReference>
<organism evidence="3">
    <name type="scientific">Streptomyces sp. NBC_00060</name>
    <dbReference type="NCBI Taxonomy" id="2975636"/>
    <lineage>
        <taxon>Bacteria</taxon>
        <taxon>Bacillati</taxon>
        <taxon>Actinomycetota</taxon>
        <taxon>Actinomycetes</taxon>
        <taxon>Kitasatosporales</taxon>
        <taxon>Streptomycetaceae</taxon>
        <taxon>Streptomyces</taxon>
    </lineage>
</organism>
<reference evidence="3" key="1">
    <citation type="submission" date="2022-10" db="EMBL/GenBank/DDBJ databases">
        <title>The complete genomes of actinobacterial strains from the NBC collection.</title>
        <authorList>
            <person name="Joergensen T.S."/>
            <person name="Alvarez Arevalo M."/>
            <person name="Sterndorff E.B."/>
            <person name="Faurdal D."/>
            <person name="Vuksanovic O."/>
            <person name="Mourched A.-S."/>
            <person name="Charusanti P."/>
            <person name="Shaw S."/>
            <person name="Blin K."/>
            <person name="Weber T."/>
        </authorList>
    </citation>
    <scope>NUCLEOTIDE SEQUENCE</scope>
    <source>
        <strain evidence="3">NBC_00060</strain>
    </source>
</reference>
<keyword evidence="2" id="KW-0732">Signal</keyword>
<keyword evidence="1" id="KW-0175">Coiled coil</keyword>
<proteinExistence type="predicted"/>
<dbReference type="Gene3D" id="2.60.120.260">
    <property type="entry name" value="Galactose-binding domain-like"/>
    <property type="match status" value="1"/>
</dbReference>
<evidence type="ECO:0000256" key="2">
    <source>
        <dbReference type="SAM" id="SignalP"/>
    </source>
</evidence>
<feature type="chain" id="PRO_5043636975" evidence="2">
    <location>
        <begin position="30"/>
        <end position="367"/>
    </location>
</feature>
<accession>A0AAU2GUB1</accession>
<name>A0AAU2GUB1_9ACTN</name>
<feature type="coiled-coil region" evidence="1">
    <location>
        <begin position="270"/>
        <end position="315"/>
    </location>
</feature>
<gene>
    <name evidence="3" type="ORF">OHV25_01470</name>
</gene>
<dbReference type="AlphaFoldDB" id="A0AAU2GUB1"/>